<dbReference type="PROSITE" id="PS50089">
    <property type="entry name" value="ZF_RING_2"/>
    <property type="match status" value="1"/>
</dbReference>
<evidence type="ECO:0000256" key="7">
    <source>
        <dbReference type="SAM" id="MobiDB-lite"/>
    </source>
</evidence>
<dbReference type="InterPro" id="IPR001841">
    <property type="entry name" value="Znf_RING"/>
</dbReference>
<dbReference type="Gene3D" id="3.40.50.10810">
    <property type="entry name" value="Tandem AAA-ATPase domain"/>
    <property type="match status" value="2"/>
</dbReference>
<keyword evidence="6" id="KW-0863">Zinc-finger</keyword>
<evidence type="ECO:0000256" key="1">
    <source>
        <dbReference type="ARBA" id="ARBA00008438"/>
    </source>
</evidence>
<dbReference type="CDD" id="cd18008">
    <property type="entry name" value="DEXDc_SHPRH-like"/>
    <property type="match status" value="1"/>
</dbReference>
<dbReference type="AlphaFoldDB" id="A0AAW1PPH2"/>
<dbReference type="InterPro" id="IPR049730">
    <property type="entry name" value="SNF2/RAD54-like_C"/>
</dbReference>
<dbReference type="InterPro" id="IPR013083">
    <property type="entry name" value="Znf_RING/FYVE/PHD"/>
</dbReference>
<dbReference type="InterPro" id="IPR014001">
    <property type="entry name" value="Helicase_ATP-bd"/>
</dbReference>
<feature type="compositionally biased region" description="Gly residues" evidence="7">
    <location>
        <begin position="635"/>
        <end position="651"/>
    </location>
</feature>
<evidence type="ECO:0000256" key="6">
    <source>
        <dbReference type="PROSITE-ProRule" id="PRU00175"/>
    </source>
</evidence>
<dbReference type="SUPFAM" id="SSF57850">
    <property type="entry name" value="RING/U-box"/>
    <property type="match status" value="1"/>
</dbReference>
<feature type="domain" description="Helicase ATP-binding" evidence="9">
    <location>
        <begin position="374"/>
        <end position="503"/>
    </location>
</feature>
<accession>A0AAW1PPH2</accession>
<dbReference type="SMART" id="SM00490">
    <property type="entry name" value="HELICc"/>
    <property type="match status" value="1"/>
</dbReference>
<dbReference type="SUPFAM" id="SSF52540">
    <property type="entry name" value="P-loop containing nucleoside triphosphate hydrolases"/>
    <property type="match status" value="2"/>
</dbReference>
<dbReference type="CDD" id="cd18793">
    <property type="entry name" value="SF2_C_SNF"/>
    <property type="match status" value="1"/>
</dbReference>
<feature type="region of interest" description="Disordered" evidence="7">
    <location>
        <begin position="730"/>
        <end position="763"/>
    </location>
</feature>
<evidence type="ECO:0000259" key="10">
    <source>
        <dbReference type="PROSITE" id="PS51194"/>
    </source>
</evidence>
<dbReference type="GO" id="GO:0005634">
    <property type="term" value="C:nucleus"/>
    <property type="evidence" value="ECO:0007669"/>
    <property type="project" value="TreeGrafter"/>
</dbReference>
<dbReference type="GO" id="GO:0004386">
    <property type="term" value="F:helicase activity"/>
    <property type="evidence" value="ECO:0007669"/>
    <property type="project" value="UniProtKB-KW"/>
</dbReference>
<dbReference type="GO" id="GO:0008270">
    <property type="term" value="F:zinc ion binding"/>
    <property type="evidence" value="ECO:0007669"/>
    <property type="project" value="UniProtKB-KW"/>
</dbReference>
<dbReference type="Pfam" id="PF13920">
    <property type="entry name" value="zf-C3HC4_3"/>
    <property type="match status" value="1"/>
</dbReference>
<organism evidence="11 12">
    <name type="scientific">[Myrmecia] bisecta</name>
    <dbReference type="NCBI Taxonomy" id="41462"/>
    <lineage>
        <taxon>Eukaryota</taxon>
        <taxon>Viridiplantae</taxon>
        <taxon>Chlorophyta</taxon>
        <taxon>core chlorophytes</taxon>
        <taxon>Trebouxiophyceae</taxon>
        <taxon>Trebouxiales</taxon>
        <taxon>Trebouxiaceae</taxon>
        <taxon>Myrmecia</taxon>
    </lineage>
</organism>
<dbReference type="PANTHER" id="PTHR45626">
    <property type="entry name" value="TRANSCRIPTION TERMINATION FACTOR 2-RELATED"/>
    <property type="match status" value="1"/>
</dbReference>
<dbReference type="GO" id="GO:0006281">
    <property type="term" value="P:DNA repair"/>
    <property type="evidence" value="ECO:0007669"/>
    <property type="project" value="TreeGrafter"/>
</dbReference>
<feature type="compositionally biased region" description="Acidic residues" evidence="7">
    <location>
        <begin position="7"/>
        <end position="24"/>
    </location>
</feature>
<keyword evidence="3" id="KW-0378">Hydrolase</keyword>
<evidence type="ECO:0000256" key="2">
    <source>
        <dbReference type="ARBA" id="ARBA00022741"/>
    </source>
</evidence>
<dbReference type="InterPro" id="IPR001650">
    <property type="entry name" value="Helicase_C-like"/>
</dbReference>
<evidence type="ECO:0000256" key="3">
    <source>
        <dbReference type="ARBA" id="ARBA00022801"/>
    </source>
</evidence>
<dbReference type="PROSITE" id="PS51194">
    <property type="entry name" value="HELICASE_CTER"/>
    <property type="match status" value="1"/>
</dbReference>
<dbReference type="EMBL" id="JALJOR010000009">
    <property type="protein sequence ID" value="KAK9811296.1"/>
    <property type="molecule type" value="Genomic_DNA"/>
</dbReference>
<name>A0AAW1PPH2_9CHLO</name>
<reference evidence="11 12" key="1">
    <citation type="journal article" date="2024" name="Nat. Commun.">
        <title>Phylogenomics reveals the evolutionary origins of lichenization in chlorophyte algae.</title>
        <authorList>
            <person name="Puginier C."/>
            <person name="Libourel C."/>
            <person name="Otte J."/>
            <person name="Skaloud P."/>
            <person name="Haon M."/>
            <person name="Grisel S."/>
            <person name="Petersen M."/>
            <person name="Berrin J.G."/>
            <person name="Delaux P.M."/>
            <person name="Dal Grande F."/>
            <person name="Keller J."/>
        </authorList>
    </citation>
    <scope>NUCLEOTIDE SEQUENCE [LARGE SCALE GENOMIC DNA]</scope>
    <source>
        <strain evidence="11 12">SAG 2043</strain>
    </source>
</reference>
<comment type="caution">
    <text evidence="11">The sequence shown here is derived from an EMBL/GenBank/DDBJ whole genome shotgun (WGS) entry which is preliminary data.</text>
</comment>
<dbReference type="SMART" id="SM00184">
    <property type="entry name" value="RING"/>
    <property type="match status" value="1"/>
</dbReference>
<dbReference type="Pfam" id="PF00271">
    <property type="entry name" value="Helicase_C"/>
    <property type="match status" value="1"/>
</dbReference>
<dbReference type="PANTHER" id="PTHR45626:SF16">
    <property type="entry name" value="ATP-DEPENDENT HELICASE ULS1"/>
    <property type="match status" value="1"/>
</dbReference>
<feature type="region of interest" description="Disordered" evidence="7">
    <location>
        <begin position="235"/>
        <end position="293"/>
    </location>
</feature>
<evidence type="ECO:0000259" key="8">
    <source>
        <dbReference type="PROSITE" id="PS50089"/>
    </source>
</evidence>
<proteinExistence type="inferred from homology"/>
<evidence type="ECO:0000313" key="12">
    <source>
        <dbReference type="Proteomes" id="UP001489004"/>
    </source>
</evidence>
<keyword evidence="5" id="KW-0067">ATP-binding</keyword>
<dbReference type="InterPro" id="IPR050628">
    <property type="entry name" value="SNF2_RAD54_helicase_TF"/>
</dbReference>
<dbReference type="Pfam" id="PF00176">
    <property type="entry name" value="SNF2-rel_dom"/>
    <property type="match status" value="1"/>
</dbReference>
<gene>
    <name evidence="11" type="ORF">WJX72_001345</name>
</gene>
<dbReference type="InterPro" id="IPR027417">
    <property type="entry name" value="P-loop_NTPase"/>
</dbReference>
<dbReference type="Gene3D" id="3.30.40.10">
    <property type="entry name" value="Zinc/RING finger domain, C3HC4 (zinc finger)"/>
    <property type="match status" value="1"/>
</dbReference>
<dbReference type="GO" id="GO:0005524">
    <property type="term" value="F:ATP binding"/>
    <property type="evidence" value="ECO:0007669"/>
    <property type="project" value="UniProtKB-KW"/>
</dbReference>
<evidence type="ECO:0000313" key="11">
    <source>
        <dbReference type="EMBL" id="KAK9811296.1"/>
    </source>
</evidence>
<dbReference type="InterPro" id="IPR000330">
    <property type="entry name" value="SNF2_N"/>
</dbReference>
<keyword evidence="6" id="KW-0862">Zinc</keyword>
<feature type="compositionally biased region" description="Low complexity" evidence="7">
    <location>
        <begin position="247"/>
        <end position="260"/>
    </location>
</feature>
<protein>
    <submittedName>
        <fullName evidence="11">Uncharacterized protein</fullName>
    </submittedName>
</protein>
<dbReference type="SMART" id="SM00487">
    <property type="entry name" value="DEXDc"/>
    <property type="match status" value="1"/>
</dbReference>
<dbReference type="GO" id="GO:0016787">
    <property type="term" value="F:hydrolase activity"/>
    <property type="evidence" value="ECO:0007669"/>
    <property type="project" value="UniProtKB-KW"/>
</dbReference>
<dbReference type="GO" id="GO:0008094">
    <property type="term" value="F:ATP-dependent activity, acting on DNA"/>
    <property type="evidence" value="ECO:0007669"/>
    <property type="project" value="TreeGrafter"/>
</dbReference>
<feature type="region of interest" description="Disordered" evidence="7">
    <location>
        <begin position="629"/>
        <end position="653"/>
    </location>
</feature>
<keyword evidence="12" id="KW-1185">Reference proteome</keyword>
<evidence type="ECO:0000256" key="5">
    <source>
        <dbReference type="ARBA" id="ARBA00022840"/>
    </source>
</evidence>
<dbReference type="InterPro" id="IPR038718">
    <property type="entry name" value="SNF2-like_sf"/>
</dbReference>
<feature type="domain" description="Helicase C-terminal" evidence="10">
    <location>
        <begin position="771"/>
        <end position="937"/>
    </location>
</feature>
<evidence type="ECO:0000256" key="4">
    <source>
        <dbReference type="ARBA" id="ARBA00022806"/>
    </source>
</evidence>
<feature type="domain" description="RING-type" evidence="8">
    <location>
        <begin position="675"/>
        <end position="720"/>
    </location>
</feature>
<dbReference type="PROSITE" id="PS51192">
    <property type="entry name" value="HELICASE_ATP_BIND_1"/>
    <property type="match status" value="1"/>
</dbReference>
<dbReference type="Proteomes" id="UP001489004">
    <property type="component" value="Unassembled WGS sequence"/>
</dbReference>
<feature type="region of interest" description="Disordered" evidence="7">
    <location>
        <begin position="1"/>
        <end position="42"/>
    </location>
</feature>
<sequence>MQPEVVNLEDSDSDVELLDPEVQPDDARIHSGGQRGQAERPHARHECVTLRFDATPHHATCPGCTCYVCGEGTPCALWGDGESPEDHCNADGSVAWTQIRDVLQAGAIVAAATHKGPDTEVDDADEADPLDPLGLLQDDENPDDANALQAVLDGLESREKQAEAEPPAGALKVTLHRYQKQALAWMKGREHVAHGVRGGILADEQGLGKTVQMLALIVSEPPTKQDAEKALKEAGRAQNAMQAHALSSSSRAARQASGGADQAGGSGADAGTPGGNASGSRPSGKGKGKTPQVRWARCASGDEDCTCAQCNKAREQQAKAAMRETAQKDKQKREERKRAKAVAAGTGAWVAPTAGVAGAPTERTWRSPDGGVVKRTLVICPLCVASQWVDEIQQKCPQLSVALYHGPRRTQQYPPTLLASYDVVVSTYDIIGNEHQQAPMGALFRVRWHRCILDEAHIVRNRRTIAAKAVMGLQAMNRWCLSGTPIVNAATDVFSLFAFLRYRPFSDITVFNYKIANKIKQQRGQRAPTQAQRQHGYRELRIAMMAITRRRTKESQIDGRPIIVLPKKTVTVITQDFTPDELAFYDALENKTQDRFNKYVRQGFAANYANILVLLLRLRQACVHPYLAQSSSSGQTGGAAGGADEGAGTGPAAGLSDDEKVTLLLKLNASDAGECSICLDVPSAAIITRCGHGPFCRECITQALQTQDPQNANGTCPHCRHALTPASLLSSNDLLPPAPPEASTRGDKGASGSGSEDEPEPVFVSSTKLDAVVQRVLDIQSADGAARREAGPGAAPQVSKTCIFSQFTGALNLLEDSLRQKGIAYLCLDGSMSLMQRASTVRDFATMPQVRVMLCSTRATSLGLNLTCANQVILLDVWWNSASEDQAMDRCHRLGQTRDVEVVKFIMRHQTPGKDTVEQRIMTMQEEKREIALAALGEGSVGTGGARLTLRDLRLLFGVSRRNPATADPAAAAGEADF</sequence>
<feature type="compositionally biased region" description="Gly residues" evidence="7">
    <location>
        <begin position="261"/>
        <end position="277"/>
    </location>
</feature>
<dbReference type="Gene3D" id="3.40.50.300">
    <property type="entry name" value="P-loop containing nucleotide triphosphate hydrolases"/>
    <property type="match status" value="1"/>
</dbReference>
<comment type="similarity">
    <text evidence="1">Belongs to the SNF2/RAD54 helicase family. RAD16 subfamily.</text>
</comment>
<keyword evidence="4" id="KW-0347">Helicase</keyword>
<keyword evidence="6" id="KW-0479">Metal-binding</keyword>
<keyword evidence="2" id="KW-0547">Nucleotide-binding</keyword>
<evidence type="ECO:0000259" key="9">
    <source>
        <dbReference type="PROSITE" id="PS51192"/>
    </source>
</evidence>